<dbReference type="InterPro" id="IPR001173">
    <property type="entry name" value="Glyco_trans_2-like"/>
</dbReference>
<keyword evidence="10" id="KW-1133">Transmembrane helix</keyword>
<evidence type="ECO:0000259" key="13">
    <source>
        <dbReference type="Pfam" id="PF00535"/>
    </source>
</evidence>
<keyword evidence="11" id="KW-0472">Membrane</keyword>
<dbReference type="CDD" id="cd04188">
    <property type="entry name" value="DPG_synthase"/>
    <property type="match status" value="1"/>
</dbReference>
<name>A0A0G3EF11_9BACT</name>
<evidence type="ECO:0000256" key="1">
    <source>
        <dbReference type="ARBA" id="ARBA00004389"/>
    </source>
</evidence>
<evidence type="ECO:0000256" key="2">
    <source>
        <dbReference type="ARBA" id="ARBA00004922"/>
    </source>
</evidence>
<dbReference type="KEGG" id="vbl:L21SP4_01804"/>
<dbReference type="EC" id="2.4.1.117" evidence="4"/>
<accession>A0A0G3EF11</accession>
<dbReference type="Proteomes" id="UP000035268">
    <property type="component" value="Chromosome"/>
</dbReference>
<evidence type="ECO:0000256" key="5">
    <source>
        <dbReference type="ARBA" id="ARBA00022676"/>
    </source>
</evidence>
<protein>
    <recommendedName>
        <fullName evidence="4">dolichyl-phosphate beta-glucosyltransferase</fullName>
        <ecNumber evidence="4">2.4.1.117</ecNumber>
    </recommendedName>
</protein>
<reference evidence="15" key="1">
    <citation type="submission" date="2015-02" db="EMBL/GenBank/DDBJ databases">
        <title>Description and complete genome sequence of the first cultured representative of the subdivision 5 of the Verrucomicrobia phylum.</title>
        <authorList>
            <person name="Spring S."/>
            <person name="Bunk B."/>
            <person name="Sproer C."/>
            <person name="Klenk H.-P."/>
        </authorList>
    </citation>
    <scope>NUCLEOTIDE SEQUENCE [LARGE SCALE GENOMIC DNA]</scope>
    <source>
        <strain evidence="15">L21-Fru-AB</strain>
    </source>
</reference>
<keyword evidence="6 14" id="KW-0808">Transferase</keyword>
<dbReference type="PANTHER" id="PTHR10859">
    <property type="entry name" value="GLYCOSYL TRANSFERASE"/>
    <property type="match status" value="1"/>
</dbReference>
<sequence>MKLSIIIPAFNEECRLGPALERYASYFSPRYGDDVELIVCVNGSTDRTAEVAREAGKQYPQIKILIEPGRVGKGGAVMMGFREARGELVGFVDADGATPPEAFQDLVDRIGDADAIIASRWLPASRVEPKQPLSRRAASRVFNGLVRLLFGLALHDTQCGAKLFRGATLQRVLPKLGTTNWAFDVDLLYQVRRAGGTIREIPTTWSDAAGSKLRMGKASTEMAVALVRLRLVYSPFRFLVPVLGRAVSRVMRWGS</sequence>
<keyword evidence="8" id="KW-0256">Endoplasmic reticulum</keyword>
<evidence type="ECO:0000256" key="4">
    <source>
        <dbReference type="ARBA" id="ARBA00012583"/>
    </source>
</evidence>
<feature type="domain" description="Glycosyltransferase 2-like" evidence="13">
    <location>
        <begin position="4"/>
        <end position="165"/>
    </location>
</feature>
<dbReference type="SUPFAM" id="SSF53448">
    <property type="entry name" value="Nucleotide-diphospho-sugar transferases"/>
    <property type="match status" value="1"/>
</dbReference>
<comment type="pathway">
    <text evidence="2">Protein modification; protein glycosylation.</text>
</comment>
<evidence type="ECO:0000313" key="14">
    <source>
        <dbReference type="EMBL" id="AKJ65041.1"/>
    </source>
</evidence>
<dbReference type="AlphaFoldDB" id="A0A0G3EF11"/>
<dbReference type="Pfam" id="PF00535">
    <property type="entry name" value="Glycos_transf_2"/>
    <property type="match status" value="1"/>
</dbReference>
<evidence type="ECO:0000256" key="11">
    <source>
        <dbReference type="ARBA" id="ARBA00023136"/>
    </source>
</evidence>
<dbReference type="OrthoDB" id="9810303at2"/>
<dbReference type="STRING" id="1307763.L21SP4_01804"/>
<dbReference type="PANTHER" id="PTHR10859:SF91">
    <property type="entry name" value="DOLICHYL-PHOSPHATE BETA-GLUCOSYLTRANSFERASE"/>
    <property type="match status" value="1"/>
</dbReference>
<comment type="catalytic activity">
    <reaction evidence="12">
        <text>a di-trans,poly-cis-dolichyl phosphate + UDP-alpha-D-glucose = a di-trans,poly-cis-dolichyl beta-D-glucosyl phosphate + UDP</text>
        <dbReference type="Rhea" id="RHEA:15401"/>
        <dbReference type="Rhea" id="RHEA-COMP:19498"/>
        <dbReference type="Rhea" id="RHEA-COMP:19502"/>
        <dbReference type="ChEBI" id="CHEBI:57525"/>
        <dbReference type="ChEBI" id="CHEBI:57683"/>
        <dbReference type="ChEBI" id="CHEBI:58223"/>
        <dbReference type="ChEBI" id="CHEBI:58885"/>
        <dbReference type="EC" id="2.4.1.117"/>
    </reaction>
    <physiologicalReaction direction="left-to-right" evidence="12">
        <dbReference type="Rhea" id="RHEA:15402"/>
    </physiologicalReaction>
</comment>
<keyword evidence="7" id="KW-0812">Transmembrane</keyword>
<dbReference type="GO" id="GO:0006487">
    <property type="term" value="P:protein N-linked glycosylation"/>
    <property type="evidence" value="ECO:0007669"/>
    <property type="project" value="TreeGrafter"/>
</dbReference>
<evidence type="ECO:0000256" key="9">
    <source>
        <dbReference type="ARBA" id="ARBA00022968"/>
    </source>
</evidence>
<evidence type="ECO:0000256" key="8">
    <source>
        <dbReference type="ARBA" id="ARBA00022824"/>
    </source>
</evidence>
<evidence type="ECO:0000256" key="10">
    <source>
        <dbReference type="ARBA" id="ARBA00022989"/>
    </source>
</evidence>
<gene>
    <name evidence="14" type="ORF">L21SP4_01804</name>
</gene>
<comment type="subcellular location">
    <subcellularLocation>
        <location evidence="1">Endoplasmic reticulum membrane</location>
        <topology evidence="1">Single-pass membrane protein</topology>
    </subcellularLocation>
</comment>
<evidence type="ECO:0000313" key="15">
    <source>
        <dbReference type="Proteomes" id="UP000035268"/>
    </source>
</evidence>
<organism evidence="14 15">
    <name type="scientific">Kiritimatiella glycovorans</name>
    <dbReference type="NCBI Taxonomy" id="1307763"/>
    <lineage>
        <taxon>Bacteria</taxon>
        <taxon>Pseudomonadati</taxon>
        <taxon>Kiritimatiellota</taxon>
        <taxon>Kiritimatiellia</taxon>
        <taxon>Kiritimatiellales</taxon>
        <taxon>Kiritimatiellaceae</taxon>
        <taxon>Kiritimatiella</taxon>
    </lineage>
</organism>
<evidence type="ECO:0000256" key="12">
    <source>
        <dbReference type="ARBA" id="ARBA00045097"/>
    </source>
</evidence>
<dbReference type="InterPro" id="IPR035518">
    <property type="entry name" value="DPG_synthase"/>
</dbReference>
<dbReference type="RefSeq" id="WP_052882309.1">
    <property type="nucleotide sequence ID" value="NZ_CP010904.1"/>
</dbReference>
<keyword evidence="15" id="KW-1185">Reference proteome</keyword>
<reference evidence="14 15" key="2">
    <citation type="journal article" date="2016" name="ISME J.">
        <title>Characterization of the first cultured representative of Verrucomicrobia subdivision 5 indicates the proposal of a novel phylum.</title>
        <authorList>
            <person name="Spring S."/>
            <person name="Bunk B."/>
            <person name="Sproer C."/>
            <person name="Schumann P."/>
            <person name="Rohde M."/>
            <person name="Tindall B.J."/>
            <person name="Klenk H.P."/>
        </authorList>
    </citation>
    <scope>NUCLEOTIDE SEQUENCE [LARGE SCALE GENOMIC DNA]</scope>
    <source>
        <strain evidence="14 15">L21-Fru-AB</strain>
    </source>
</reference>
<evidence type="ECO:0000256" key="3">
    <source>
        <dbReference type="ARBA" id="ARBA00006739"/>
    </source>
</evidence>
<evidence type="ECO:0000256" key="7">
    <source>
        <dbReference type="ARBA" id="ARBA00022692"/>
    </source>
</evidence>
<proteinExistence type="inferred from homology"/>
<dbReference type="InterPro" id="IPR029044">
    <property type="entry name" value="Nucleotide-diphossugar_trans"/>
</dbReference>
<evidence type="ECO:0000256" key="6">
    <source>
        <dbReference type="ARBA" id="ARBA00022679"/>
    </source>
</evidence>
<keyword evidence="5" id="KW-0328">Glycosyltransferase</keyword>
<dbReference type="Gene3D" id="3.90.550.10">
    <property type="entry name" value="Spore Coat Polysaccharide Biosynthesis Protein SpsA, Chain A"/>
    <property type="match status" value="1"/>
</dbReference>
<comment type="similarity">
    <text evidence="3">Belongs to the glycosyltransferase 2 family.</text>
</comment>
<keyword evidence="9" id="KW-0735">Signal-anchor</keyword>
<dbReference type="GO" id="GO:0004581">
    <property type="term" value="F:dolichyl-phosphate beta-glucosyltransferase activity"/>
    <property type="evidence" value="ECO:0007669"/>
    <property type="project" value="UniProtKB-EC"/>
</dbReference>
<dbReference type="EMBL" id="CP010904">
    <property type="protein sequence ID" value="AKJ65041.1"/>
    <property type="molecule type" value="Genomic_DNA"/>
</dbReference>